<keyword evidence="3" id="KW-0808">Transferase</keyword>
<reference evidence="3" key="1">
    <citation type="submission" date="2021-10" db="EMBL/GenBank/DDBJ databases">
        <title>Tropical sea cucumber genome reveals ecological adaptation and Cuvierian tubules defense mechanism.</title>
        <authorList>
            <person name="Chen T."/>
        </authorList>
    </citation>
    <scope>NUCLEOTIDE SEQUENCE</scope>
    <source>
        <strain evidence="3">Nanhai2018</strain>
        <tissue evidence="3">Muscle</tissue>
    </source>
</reference>
<dbReference type="GO" id="GO:0016301">
    <property type="term" value="F:kinase activity"/>
    <property type="evidence" value="ECO:0007669"/>
    <property type="project" value="UniProtKB-KW"/>
</dbReference>
<dbReference type="PROSITE" id="PS00022">
    <property type="entry name" value="EGF_1"/>
    <property type="match status" value="1"/>
</dbReference>
<dbReference type="OrthoDB" id="6130531at2759"/>
<evidence type="ECO:0000313" key="3">
    <source>
        <dbReference type="EMBL" id="KAJ8040369.1"/>
    </source>
</evidence>
<keyword evidence="1" id="KW-0245">EGF-like domain</keyword>
<dbReference type="PANTHER" id="PTHR24043:SF8">
    <property type="entry name" value="EGF-LIKE DOMAIN-CONTAINING PROTEIN"/>
    <property type="match status" value="1"/>
</dbReference>
<comment type="caution">
    <text evidence="3">The sequence shown here is derived from an EMBL/GenBank/DDBJ whole genome shotgun (WGS) entry which is preliminary data.</text>
</comment>
<sequence>MLDIDDTNPVAVELSPSHGLVVVGFTRIWIYDKAPLSQTVKSYIYLDEDSDNRLANLPRCVATYDTTGSNDLIVFVSYATNNNVQAITIPSATPSTGSSTVSVTNREVRLSNFGARVACVDVDQDSDFIYFLVVHDSQANIWELQRYNIGDWESGSVDDSMATSLASGTNGAVGSNVNGLVVCGSDCPATCGQTTCSCPTTAPLCGFCIDDSTICQCENPAQEGCMYEDATLEANCFVPDPHFDSYCIVELPLAQRRKGGPIRVFGVAVASATISVSRLAQTGRWNTDTLPINTVFTGSNGAVNWDGFEAGVPSSGRGRRFGVYEADITPTDVSINGESIPCIATENSGFYNQYYTYTRSIGQSVTLVATMASNLLQFVDDVRWYFTGFSTTTGLPLSSTPISECEGQLTCTLNSLAETHQGVYEAYRIRRGKRTWHPIFYLFVRGCADGSFGTTCSGTCPTCVHGECDDISGLCTCQAGWSGADCDTVCGAGEVGQACGITCSDIIPARADCSGLSFCVPGKVGCHCYSGLEAPDCMNVRKCRKLVERVRVVQVVIQLVMEVLQLVTLVRAFDLNESQWHEHKDSLKSDELLFDSAYNQN</sequence>
<dbReference type="PANTHER" id="PTHR24043">
    <property type="entry name" value="SCAVENGER RECEPTOR CLASS F"/>
    <property type="match status" value="1"/>
</dbReference>
<keyword evidence="3" id="KW-0675">Receptor</keyword>
<evidence type="ECO:0000256" key="1">
    <source>
        <dbReference type="ARBA" id="ARBA00022536"/>
    </source>
</evidence>
<keyword evidence="3" id="KW-0418">Kinase</keyword>
<evidence type="ECO:0000313" key="4">
    <source>
        <dbReference type="Proteomes" id="UP001152320"/>
    </source>
</evidence>
<dbReference type="Proteomes" id="UP001152320">
    <property type="component" value="Chromosome 6"/>
</dbReference>
<dbReference type="GO" id="GO:0005044">
    <property type="term" value="F:scavenger receptor activity"/>
    <property type="evidence" value="ECO:0007669"/>
    <property type="project" value="InterPro"/>
</dbReference>
<protein>
    <submittedName>
        <fullName evidence="3">Tyrosine-protein kinase receptor Tie-1</fullName>
    </submittedName>
</protein>
<organism evidence="3 4">
    <name type="scientific">Holothuria leucospilota</name>
    <name type="common">Black long sea cucumber</name>
    <name type="synonym">Mertensiothuria leucospilota</name>
    <dbReference type="NCBI Taxonomy" id="206669"/>
    <lineage>
        <taxon>Eukaryota</taxon>
        <taxon>Metazoa</taxon>
        <taxon>Echinodermata</taxon>
        <taxon>Eleutherozoa</taxon>
        <taxon>Echinozoa</taxon>
        <taxon>Holothuroidea</taxon>
        <taxon>Aspidochirotacea</taxon>
        <taxon>Aspidochirotida</taxon>
        <taxon>Holothuriidae</taxon>
        <taxon>Holothuria</taxon>
    </lineage>
</organism>
<name>A0A9Q1C982_HOLLE</name>
<proteinExistence type="predicted"/>
<evidence type="ECO:0000259" key="2">
    <source>
        <dbReference type="PROSITE" id="PS00022"/>
    </source>
</evidence>
<dbReference type="InterPro" id="IPR042635">
    <property type="entry name" value="MEGF10/SREC1/2-like"/>
</dbReference>
<feature type="domain" description="EGF-like" evidence="2">
    <location>
        <begin position="475"/>
        <end position="486"/>
    </location>
</feature>
<dbReference type="Gene3D" id="2.170.300.10">
    <property type="entry name" value="Tie2 ligand-binding domain superfamily"/>
    <property type="match status" value="1"/>
</dbReference>
<keyword evidence="4" id="KW-1185">Reference proteome</keyword>
<dbReference type="AlphaFoldDB" id="A0A9Q1C982"/>
<dbReference type="InterPro" id="IPR000742">
    <property type="entry name" value="EGF"/>
</dbReference>
<accession>A0A9Q1C982</accession>
<gene>
    <name evidence="3" type="ORF">HOLleu_14635</name>
</gene>
<dbReference type="EMBL" id="JAIZAY010000006">
    <property type="protein sequence ID" value="KAJ8040369.1"/>
    <property type="molecule type" value="Genomic_DNA"/>
</dbReference>